<keyword evidence="3" id="KW-0238">DNA-binding</keyword>
<comment type="subcellular location">
    <subcellularLocation>
        <location evidence="1">Nucleus</location>
    </subcellularLocation>
</comment>
<feature type="domain" description="PAS" evidence="6">
    <location>
        <begin position="253"/>
        <end position="287"/>
    </location>
</feature>
<dbReference type="Gene3D" id="3.30.450.20">
    <property type="entry name" value="PAS domain"/>
    <property type="match status" value="2"/>
</dbReference>
<dbReference type="InterPro" id="IPR056192">
    <property type="entry name" value="bHLH_NPAS4"/>
</dbReference>
<dbReference type="PANTHER" id="PTHR23043:SF37">
    <property type="entry name" value="NPAS4 PROTEIN"/>
    <property type="match status" value="1"/>
</dbReference>
<name>A0AA97JMU4_EUBMA</name>
<dbReference type="NCBIfam" id="TIGR00229">
    <property type="entry name" value="sensory_box"/>
    <property type="match status" value="1"/>
</dbReference>
<dbReference type="InterPro" id="IPR035965">
    <property type="entry name" value="PAS-like_dom_sf"/>
</dbReference>
<dbReference type="RefSeq" id="XP_054841915.1">
    <property type="nucleotide sequence ID" value="XM_054985940.1"/>
</dbReference>
<keyword evidence="4" id="KW-0804">Transcription</keyword>
<accession>A0AA97JMU4</accession>
<keyword evidence="2" id="KW-0805">Transcription regulation</keyword>
<dbReference type="AlphaFoldDB" id="A0AA97JMU4"/>
<evidence type="ECO:0000256" key="2">
    <source>
        <dbReference type="ARBA" id="ARBA00023015"/>
    </source>
</evidence>
<dbReference type="GO" id="GO:0000981">
    <property type="term" value="F:DNA-binding transcription factor activity, RNA polymerase II-specific"/>
    <property type="evidence" value="ECO:0007669"/>
    <property type="project" value="TreeGrafter"/>
</dbReference>
<dbReference type="KEGG" id="emc:129333980"/>
<dbReference type="GeneID" id="129333980"/>
<dbReference type="GO" id="GO:0046983">
    <property type="term" value="F:protein dimerization activity"/>
    <property type="evidence" value="ECO:0007669"/>
    <property type="project" value="InterPro"/>
</dbReference>
<evidence type="ECO:0000259" key="6">
    <source>
        <dbReference type="PROSITE" id="PS50112"/>
    </source>
</evidence>
<reference evidence="9" key="1">
    <citation type="submission" date="2025-08" db="UniProtKB">
        <authorList>
            <consortium name="RefSeq"/>
        </authorList>
    </citation>
    <scope>IDENTIFICATION</scope>
    <source>
        <tissue evidence="9">Blood</tissue>
    </source>
</reference>
<dbReference type="Pfam" id="PF14598">
    <property type="entry name" value="PAS_11"/>
    <property type="match status" value="1"/>
</dbReference>
<dbReference type="SUPFAM" id="SSF55785">
    <property type="entry name" value="PYP-like sensor domain (PAS domain)"/>
    <property type="match status" value="1"/>
</dbReference>
<dbReference type="InterPro" id="IPR011598">
    <property type="entry name" value="bHLH_dom"/>
</dbReference>
<dbReference type="Proteomes" id="UP001190640">
    <property type="component" value="Chromosome 1"/>
</dbReference>
<dbReference type="GO" id="GO:0005634">
    <property type="term" value="C:nucleus"/>
    <property type="evidence" value="ECO:0007669"/>
    <property type="project" value="UniProtKB-SubCell"/>
</dbReference>
<sequence>MAILCESCSRPIKIENCNSRCTSACRWESRAPKTFRSTKGASKARRDQINAELQNLRSLLPISVQEKERLSYLHTMALVCLYIREAQLFPPGSRDWMGGAPAAAVVDPELLLSLPGFILALNAYGKLAYISENVSNFLGFSVVELLAHGDSIFDLLNGAASRTMQEKLCFAQQHPGTEIEVITEMRTSRALRARYGQSCSVALRGRFISLDQQLTSSSPILTFVAFCTPVAHLPEDGDHISQKLSFHTQHTLDMKITEVSESVIYHLGYHKEELINQSWYSLLHPEDVCRAAELHRALVHGFEKRNQHAVVRVLCKDLSWAWVEVIASRDNGKAELVICTNHILSAEEALHIQSQKPSPATSPPATPGHCTRVTEQQTQPNGISIFPQEPVMPTDGTLKFNHCQILDACAEKMLPAPHQPPFPTSFPTHNSANLHPPQETGSSLFLADWRKNLSCTDRAKKLPSWSPCALCSPDSTFSPASSPSADFSPLPPPSEAFPAMDTGSDPDRWAVSVLADQIHSLAEMFSQYTKQIPQDILPSVPLWPSQPLENSQMGLRQDQGTHRALDGMEDISVDEEIITTILNNLLDNGSLNLSGSELGSAGSFDISESEFQPSLLQTPLTEATPCRSKRLFLQPLSASADSHVPDSQWDARFHIRFQPGALPEEALFS</sequence>
<dbReference type="PANTHER" id="PTHR23043">
    <property type="entry name" value="HYPOXIA-INDUCIBLE FACTOR 1 ALPHA"/>
    <property type="match status" value="1"/>
</dbReference>
<gene>
    <name evidence="9" type="primary">LOC129333980</name>
</gene>
<dbReference type="InterPro" id="IPR000014">
    <property type="entry name" value="PAS"/>
</dbReference>
<dbReference type="SMART" id="SM00091">
    <property type="entry name" value="PAS"/>
    <property type="match status" value="2"/>
</dbReference>
<keyword evidence="5" id="KW-0539">Nucleus</keyword>
<evidence type="ECO:0000313" key="8">
    <source>
        <dbReference type="Proteomes" id="UP001190640"/>
    </source>
</evidence>
<feature type="domain" description="BHLH" evidence="7">
    <location>
        <begin position="33"/>
        <end position="86"/>
    </location>
</feature>
<evidence type="ECO:0000256" key="5">
    <source>
        <dbReference type="ARBA" id="ARBA00023242"/>
    </source>
</evidence>
<evidence type="ECO:0000256" key="3">
    <source>
        <dbReference type="ARBA" id="ARBA00023125"/>
    </source>
</evidence>
<dbReference type="CDD" id="cd19697">
    <property type="entry name" value="bHLH-PAS_NPAS4_PASD10"/>
    <property type="match status" value="1"/>
</dbReference>
<protein>
    <submittedName>
        <fullName evidence="9">Neuronal PAS domain-containing protein 4-like</fullName>
    </submittedName>
</protein>
<dbReference type="GO" id="GO:0000977">
    <property type="term" value="F:RNA polymerase II transcription regulatory region sequence-specific DNA binding"/>
    <property type="evidence" value="ECO:0007669"/>
    <property type="project" value="TreeGrafter"/>
</dbReference>
<dbReference type="Pfam" id="PF23183">
    <property type="entry name" value="bHLH_NPAS4"/>
    <property type="match status" value="1"/>
</dbReference>
<proteinExistence type="predicted"/>
<evidence type="ECO:0000313" key="9">
    <source>
        <dbReference type="RefSeq" id="XP_054841915.1"/>
    </source>
</evidence>
<organism evidence="8 9">
    <name type="scientific">Eublepharis macularius</name>
    <name type="common">Leopard gecko</name>
    <name type="synonym">Cyrtodactylus macularius</name>
    <dbReference type="NCBI Taxonomy" id="481883"/>
    <lineage>
        <taxon>Eukaryota</taxon>
        <taxon>Metazoa</taxon>
        <taxon>Chordata</taxon>
        <taxon>Craniata</taxon>
        <taxon>Vertebrata</taxon>
        <taxon>Euteleostomi</taxon>
        <taxon>Lepidosauria</taxon>
        <taxon>Squamata</taxon>
        <taxon>Bifurcata</taxon>
        <taxon>Gekkota</taxon>
        <taxon>Eublepharidae</taxon>
        <taxon>Eublepharinae</taxon>
        <taxon>Eublepharis</taxon>
    </lineage>
</organism>
<evidence type="ECO:0000256" key="4">
    <source>
        <dbReference type="ARBA" id="ARBA00023163"/>
    </source>
</evidence>
<evidence type="ECO:0000256" key="1">
    <source>
        <dbReference type="ARBA" id="ARBA00004123"/>
    </source>
</evidence>
<feature type="domain" description="PAS" evidence="6">
    <location>
        <begin position="109"/>
        <end position="168"/>
    </location>
</feature>
<dbReference type="CDD" id="cd00130">
    <property type="entry name" value="PAS"/>
    <property type="match status" value="2"/>
</dbReference>
<dbReference type="PROSITE" id="PS50112">
    <property type="entry name" value="PAS"/>
    <property type="match status" value="2"/>
</dbReference>
<dbReference type="PROSITE" id="PS50888">
    <property type="entry name" value="BHLH"/>
    <property type="match status" value="1"/>
</dbReference>
<evidence type="ECO:0000259" key="7">
    <source>
        <dbReference type="PROSITE" id="PS50888"/>
    </source>
</evidence>
<keyword evidence="8" id="KW-1185">Reference proteome</keyword>